<name>A0A6J8CQ50_MYTCO</name>
<evidence type="ECO:0000313" key="3">
    <source>
        <dbReference type="Proteomes" id="UP000507470"/>
    </source>
</evidence>
<reference evidence="2 3" key="1">
    <citation type="submission" date="2020-06" db="EMBL/GenBank/DDBJ databases">
        <authorList>
            <person name="Li R."/>
            <person name="Bekaert M."/>
        </authorList>
    </citation>
    <scope>NUCLEOTIDE SEQUENCE [LARGE SCALE GENOMIC DNA]</scope>
    <source>
        <strain evidence="3">wild</strain>
    </source>
</reference>
<feature type="compositionally biased region" description="Basic and acidic residues" evidence="1">
    <location>
        <begin position="299"/>
        <end position="312"/>
    </location>
</feature>
<dbReference type="OrthoDB" id="10681043at2759"/>
<protein>
    <submittedName>
        <fullName evidence="2">Uncharacterized protein</fullName>
    </submittedName>
</protein>
<dbReference type="AlphaFoldDB" id="A0A6J8CQ50"/>
<evidence type="ECO:0000313" key="2">
    <source>
        <dbReference type="EMBL" id="CAC5398643.1"/>
    </source>
</evidence>
<gene>
    <name evidence="2" type="ORF">MCOR_33003</name>
</gene>
<feature type="compositionally biased region" description="Polar residues" evidence="1">
    <location>
        <begin position="268"/>
        <end position="277"/>
    </location>
</feature>
<feature type="region of interest" description="Disordered" evidence="1">
    <location>
        <begin position="268"/>
        <end position="324"/>
    </location>
</feature>
<feature type="region of interest" description="Disordered" evidence="1">
    <location>
        <begin position="137"/>
        <end position="249"/>
    </location>
</feature>
<feature type="compositionally biased region" description="Basic and acidic residues" evidence="1">
    <location>
        <begin position="163"/>
        <end position="173"/>
    </location>
</feature>
<evidence type="ECO:0000256" key="1">
    <source>
        <dbReference type="SAM" id="MobiDB-lite"/>
    </source>
</evidence>
<proteinExistence type="predicted"/>
<feature type="compositionally biased region" description="Polar residues" evidence="1">
    <location>
        <begin position="174"/>
        <end position="194"/>
    </location>
</feature>
<feature type="compositionally biased region" description="Basic and acidic residues" evidence="1">
    <location>
        <begin position="137"/>
        <end position="153"/>
    </location>
</feature>
<sequence length="336" mass="37755">MDVLNKFHTQLYAHTDNYCCNNCPVNTNDVCYRCCQKLIWQKACTMESHDVIEKEKIETKPPATKSKKIKKKSAIAKLTEKRRISESGSEFGSTASLQSNTSKILPDKTVQAENINFDKKGDKLKLEADKKDIEISNLKKGDKPSNLNDETKDNLSQNLNTDTTKETVKDKLESSTLLITPKGDNQTNLNTNAPSVKRDLLDDTPIPKPRNYKVLSDASDISPPNYMDIDSDSDEKDKKVGDEDFISNKAPSDATVRRFRALKVANQRSGSLESLKNSPFVPKPPETPKSGRSHSKFLSKGEKRNRETHSSGEEANNSKSKNRKVWLKQCLLMMSL</sequence>
<organism evidence="2 3">
    <name type="scientific">Mytilus coruscus</name>
    <name type="common">Sea mussel</name>
    <dbReference type="NCBI Taxonomy" id="42192"/>
    <lineage>
        <taxon>Eukaryota</taxon>
        <taxon>Metazoa</taxon>
        <taxon>Spiralia</taxon>
        <taxon>Lophotrochozoa</taxon>
        <taxon>Mollusca</taxon>
        <taxon>Bivalvia</taxon>
        <taxon>Autobranchia</taxon>
        <taxon>Pteriomorphia</taxon>
        <taxon>Mytilida</taxon>
        <taxon>Mytiloidea</taxon>
        <taxon>Mytilidae</taxon>
        <taxon>Mytilinae</taxon>
        <taxon>Mytilus</taxon>
    </lineage>
</organism>
<dbReference type="Proteomes" id="UP000507470">
    <property type="component" value="Unassembled WGS sequence"/>
</dbReference>
<keyword evidence="3" id="KW-1185">Reference proteome</keyword>
<dbReference type="EMBL" id="CACVKT020005967">
    <property type="protein sequence ID" value="CAC5398643.1"/>
    <property type="molecule type" value="Genomic_DNA"/>
</dbReference>
<accession>A0A6J8CQ50</accession>